<dbReference type="OrthoDB" id="9807387at2"/>
<keyword evidence="1 3" id="KW-0378">Hydrolase</keyword>
<dbReference type="InterPro" id="IPR050272">
    <property type="entry name" value="Isochorismatase-like_hydrls"/>
</dbReference>
<proteinExistence type="predicted"/>
<comment type="caution">
    <text evidence="3">The sequence shown here is derived from an EMBL/GenBank/DDBJ whole genome shotgun (WGS) entry which is preliminary data.</text>
</comment>
<dbReference type="GO" id="GO:0016787">
    <property type="term" value="F:hydrolase activity"/>
    <property type="evidence" value="ECO:0007669"/>
    <property type="project" value="UniProtKB-KW"/>
</dbReference>
<dbReference type="SUPFAM" id="SSF52499">
    <property type="entry name" value="Isochorismatase-like hydrolases"/>
    <property type="match status" value="1"/>
</dbReference>
<dbReference type="InterPro" id="IPR000868">
    <property type="entry name" value="Isochorismatase-like_dom"/>
</dbReference>
<sequence length="192" mass="20750">MNQALIIIDLINDIASEDGLSNSSYSEIIKRDIIAKTNQVLELAHQKDIPVIAVKVGFADDYHDIPAGSPMFHHAKEIGAFKLSGPGCDWVEGLALTDSDSFWIKKGVSAFAGNNLADYLKEEGVNTLYFAGVSSLLAIQSSARLAHDLGFTVNVIEDLCAAGTSKQHEESMQALTGLAKIIQLTDLKETWS</sequence>
<dbReference type="PANTHER" id="PTHR43540">
    <property type="entry name" value="PEROXYUREIDOACRYLATE/UREIDOACRYLATE AMIDOHYDROLASE-RELATED"/>
    <property type="match status" value="1"/>
</dbReference>
<dbReference type="Proteomes" id="UP000245020">
    <property type="component" value="Unassembled WGS sequence"/>
</dbReference>
<dbReference type="CDD" id="cd00431">
    <property type="entry name" value="cysteine_hydrolases"/>
    <property type="match status" value="1"/>
</dbReference>
<feature type="domain" description="Isochorismatase-like" evidence="2">
    <location>
        <begin position="4"/>
        <end position="182"/>
    </location>
</feature>
<evidence type="ECO:0000313" key="3">
    <source>
        <dbReference type="EMBL" id="PWD80621.1"/>
    </source>
</evidence>
<evidence type="ECO:0000313" key="4">
    <source>
        <dbReference type="Proteomes" id="UP000245020"/>
    </source>
</evidence>
<dbReference type="AlphaFoldDB" id="A0A2U2AD91"/>
<evidence type="ECO:0000259" key="2">
    <source>
        <dbReference type="Pfam" id="PF00857"/>
    </source>
</evidence>
<gene>
    <name evidence="3" type="ORF">DC083_08030</name>
</gene>
<dbReference type="Gene3D" id="3.40.50.850">
    <property type="entry name" value="Isochorismatase-like"/>
    <property type="match status" value="1"/>
</dbReference>
<protein>
    <submittedName>
        <fullName evidence="3">Cysteine hydrolase</fullName>
    </submittedName>
</protein>
<reference evidence="4" key="1">
    <citation type="submission" date="2018-05" db="EMBL/GenBank/DDBJ databases">
        <title>Ignatzschineria dubaiensis sp. nov., isolated from necrotic foot tissues of dromedaries (Camelus dromedarius) and associated maggots in Dubai, United Arab Emirates.</title>
        <authorList>
            <person name="Tsang C.C."/>
            <person name="Tang J.Y.M."/>
            <person name="Fong J.Y.H."/>
            <person name="Kinne J."/>
            <person name="Lee H.H."/>
            <person name="Joseph M."/>
            <person name="Jose S."/>
            <person name="Schuster R.K."/>
            <person name="Tang Y."/>
            <person name="Sivakumar S."/>
            <person name="Chen J.H.K."/>
            <person name="Teng J.L.L."/>
            <person name="Lau S.K.P."/>
            <person name="Wernery U."/>
            <person name="Woo P.C.Y."/>
        </authorList>
    </citation>
    <scope>NUCLEOTIDE SEQUENCE [LARGE SCALE GENOMIC DNA]</scope>
    <source>
        <strain evidence="4">KCTC 22644</strain>
    </source>
</reference>
<evidence type="ECO:0000256" key="1">
    <source>
        <dbReference type="ARBA" id="ARBA00022801"/>
    </source>
</evidence>
<keyword evidence="4" id="KW-1185">Reference proteome</keyword>
<accession>A0A2U2AD91</accession>
<name>A0A2U2AD91_9GAMM</name>
<dbReference type="EMBL" id="QEWQ01000005">
    <property type="protein sequence ID" value="PWD80621.1"/>
    <property type="molecule type" value="Genomic_DNA"/>
</dbReference>
<dbReference type="PANTHER" id="PTHR43540:SF1">
    <property type="entry name" value="ISOCHORISMATASE HYDROLASE"/>
    <property type="match status" value="1"/>
</dbReference>
<organism evidence="3 4">
    <name type="scientific">Ignatzschineria ureiclastica</name>
    <dbReference type="NCBI Taxonomy" id="472582"/>
    <lineage>
        <taxon>Bacteria</taxon>
        <taxon>Pseudomonadati</taxon>
        <taxon>Pseudomonadota</taxon>
        <taxon>Gammaproteobacteria</taxon>
        <taxon>Cardiobacteriales</taxon>
        <taxon>Ignatzschineriaceae</taxon>
        <taxon>Ignatzschineria</taxon>
    </lineage>
</organism>
<dbReference type="InterPro" id="IPR036380">
    <property type="entry name" value="Isochorismatase-like_sf"/>
</dbReference>
<dbReference type="Pfam" id="PF00857">
    <property type="entry name" value="Isochorismatase"/>
    <property type="match status" value="1"/>
</dbReference>